<dbReference type="RefSeq" id="XP_005792052.1">
    <property type="nucleotide sequence ID" value="XM_005791995.1"/>
</dbReference>
<reference evidence="2" key="1">
    <citation type="journal article" date="2013" name="Nature">
        <title>Pan genome of the phytoplankton Emiliania underpins its global distribution.</title>
        <authorList>
            <person name="Read B.A."/>
            <person name="Kegel J."/>
            <person name="Klute M.J."/>
            <person name="Kuo A."/>
            <person name="Lefebvre S.C."/>
            <person name="Maumus F."/>
            <person name="Mayer C."/>
            <person name="Miller J."/>
            <person name="Monier A."/>
            <person name="Salamov A."/>
            <person name="Young J."/>
            <person name="Aguilar M."/>
            <person name="Claverie J.M."/>
            <person name="Frickenhaus S."/>
            <person name="Gonzalez K."/>
            <person name="Herman E.K."/>
            <person name="Lin Y.C."/>
            <person name="Napier J."/>
            <person name="Ogata H."/>
            <person name="Sarno A.F."/>
            <person name="Shmutz J."/>
            <person name="Schroeder D."/>
            <person name="de Vargas C."/>
            <person name="Verret F."/>
            <person name="von Dassow P."/>
            <person name="Valentin K."/>
            <person name="Van de Peer Y."/>
            <person name="Wheeler G."/>
            <person name="Dacks J.B."/>
            <person name="Delwiche C.F."/>
            <person name="Dyhrman S.T."/>
            <person name="Glockner G."/>
            <person name="John U."/>
            <person name="Richards T."/>
            <person name="Worden A.Z."/>
            <person name="Zhang X."/>
            <person name="Grigoriev I.V."/>
            <person name="Allen A.E."/>
            <person name="Bidle K."/>
            <person name="Borodovsky M."/>
            <person name="Bowler C."/>
            <person name="Brownlee C."/>
            <person name="Cock J.M."/>
            <person name="Elias M."/>
            <person name="Gladyshev V.N."/>
            <person name="Groth M."/>
            <person name="Guda C."/>
            <person name="Hadaegh A."/>
            <person name="Iglesias-Rodriguez M.D."/>
            <person name="Jenkins J."/>
            <person name="Jones B.M."/>
            <person name="Lawson T."/>
            <person name="Leese F."/>
            <person name="Lindquist E."/>
            <person name="Lobanov A."/>
            <person name="Lomsadze A."/>
            <person name="Malik S.B."/>
            <person name="Marsh M.E."/>
            <person name="Mackinder L."/>
            <person name="Mock T."/>
            <person name="Mueller-Roeber B."/>
            <person name="Pagarete A."/>
            <person name="Parker M."/>
            <person name="Probert I."/>
            <person name="Quesneville H."/>
            <person name="Raines C."/>
            <person name="Rensing S.A."/>
            <person name="Riano-Pachon D.M."/>
            <person name="Richier S."/>
            <person name="Rokitta S."/>
            <person name="Shiraiwa Y."/>
            <person name="Soanes D.M."/>
            <person name="van der Giezen M."/>
            <person name="Wahlund T.M."/>
            <person name="Williams B."/>
            <person name="Wilson W."/>
            <person name="Wolfe G."/>
            <person name="Wurch L.L."/>
        </authorList>
    </citation>
    <scope>NUCLEOTIDE SEQUENCE</scope>
</reference>
<dbReference type="GeneID" id="17264602"/>
<dbReference type="HOGENOM" id="CLU_1285375_0_0_1"/>
<dbReference type="Gene3D" id="3.40.30.10">
    <property type="entry name" value="Glutaredoxin"/>
    <property type="match status" value="1"/>
</dbReference>
<dbReference type="PaxDb" id="2903-EOD19056"/>
<dbReference type="InterPro" id="IPR000643">
    <property type="entry name" value="Iodothyronine_deiodinase"/>
</dbReference>
<dbReference type="Proteomes" id="UP000013827">
    <property type="component" value="Unassembled WGS sequence"/>
</dbReference>
<proteinExistence type="predicted"/>
<dbReference type="GeneID" id="17284894"/>
<dbReference type="PANTHER" id="PTHR11781">
    <property type="entry name" value="IODOTHYRONINE DEIODINASE"/>
    <property type="match status" value="1"/>
</dbReference>
<dbReference type="EnsemblProtists" id="EOD19056">
    <property type="protein sequence ID" value="EOD19056"/>
    <property type="gene ID" value="EMIHUDRAFT_424868"/>
</dbReference>
<organism evidence="1 2">
    <name type="scientific">Emiliania huxleyi (strain CCMP1516)</name>
    <dbReference type="NCBI Taxonomy" id="280463"/>
    <lineage>
        <taxon>Eukaryota</taxon>
        <taxon>Haptista</taxon>
        <taxon>Haptophyta</taxon>
        <taxon>Prymnesiophyceae</taxon>
        <taxon>Isochrysidales</taxon>
        <taxon>Noelaerhabdaceae</taxon>
        <taxon>Emiliania</taxon>
    </lineage>
</organism>
<dbReference type="RefSeq" id="XP_005771485.1">
    <property type="nucleotide sequence ID" value="XM_005771428.1"/>
</dbReference>
<dbReference type="KEGG" id="ehx:EMIHUDRAFT_420785"/>
<reference evidence="1" key="2">
    <citation type="submission" date="2024-10" db="UniProtKB">
        <authorList>
            <consortium name="EnsemblProtists"/>
        </authorList>
    </citation>
    <scope>IDENTIFICATION</scope>
</reference>
<protein>
    <submittedName>
        <fullName evidence="1">Uncharacterized protein</fullName>
    </submittedName>
</protein>
<accession>A0A0D3J6C1</accession>
<evidence type="ECO:0000313" key="2">
    <source>
        <dbReference type="Proteomes" id="UP000013827"/>
    </source>
</evidence>
<dbReference type="EnsemblProtists" id="EOD39623">
    <property type="protein sequence ID" value="EOD39623"/>
    <property type="gene ID" value="EMIHUDRAFT_420785"/>
</dbReference>
<name>A0A0D3J6C1_EMIH1</name>
<keyword evidence="2" id="KW-1185">Reference proteome</keyword>
<evidence type="ECO:0000313" key="1">
    <source>
        <dbReference type="EnsemblProtists" id="EOD19056"/>
    </source>
</evidence>
<dbReference type="GO" id="GO:0042403">
    <property type="term" value="P:thyroid hormone metabolic process"/>
    <property type="evidence" value="ECO:0007669"/>
    <property type="project" value="TreeGrafter"/>
</dbReference>
<dbReference type="GO" id="GO:0004800">
    <property type="term" value="F:thyroxine 5'-deiodinase activity"/>
    <property type="evidence" value="ECO:0007669"/>
    <property type="project" value="InterPro"/>
</dbReference>
<dbReference type="Pfam" id="PF00837">
    <property type="entry name" value="T4_deiodinase"/>
    <property type="match status" value="1"/>
</dbReference>
<dbReference type="AlphaFoldDB" id="A0A0D3J6C1"/>
<dbReference type="PANTHER" id="PTHR11781:SF22">
    <property type="entry name" value="TYPE I IODOTHYRONINE DEIODINASE"/>
    <property type="match status" value="1"/>
</dbReference>
<dbReference type="KEGG" id="ehx:EMIHUDRAFT_424868"/>
<sequence>MEEKAWKDVEGKDWRLYQKMRPYNLKSFTSKAPANGSVAPDGPALTLAGKPTSLLAEVKALGAANGAAHVAVLFDSLTCPIWRTFAGVDLTNAAYGLPVLHVYVLEAHAVGEFDTPPLPPPVQIKEEIKVHSSEEERAHAAGLAKALLEAKVGGEVAMILDSMSNELERAYEARPFRAYVIEVATSKVAFASGPGPFNVNAKVTGLKAFAKSVLS</sequence>